<protein>
    <submittedName>
        <fullName evidence="2">Uncharacterized protein</fullName>
    </submittedName>
</protein>
<dbReference type="Proteomes" id="UP000799423">
    <property type="component" value="Unassembled WGS sequence"/>
</dbReference>
<feature type="region of interest" description="Disordered" evidence="1">
    <location>
        <begin position="496"/>
        <end position="517"/>
    </location>
</feature>
<organism evidence="2 3">
    <name type="scientific">Plenodomus tracheiphilus IPT5</name>
    <dbReference type="NCBI Taxonomy" id="1408161"/>
    <lineage>
        <taxon>Eukaryota</taxon>
        <taxon>Fungi</taxon>
        <taxon>Dikarya</taxon>
        <taxon>Ascomycota</taxon>
        <taxon>Pezizomycotina</taxon>
        <taxon>Dothideomycetes</taxon>
        <taxon>Pleosporomycetidae</taxon>
        <taxon>Pleosporales</taxon>
        <taxon>Pleosporineae</taxon>
        <taxon>Leptosphaeriaceae</taxon>
        <taxon>Plenodomus</taxon>
    </lineage>
</organism>
<feature type="region of interest" description="Disordered" evidence="1">
    <location>
        <begin position="268"/>
        <end position="298"/>
    </location>
</feature>
<feature type="region of interest" description="Disordered" evidence="1">
    <location>
        <begin position="381"/>
        <end position="424"/>
    </location>
</feature>
<feature type="compositionally biased region" description="Low complexity" evidence="1">
    <location>
        <begin position="771"/>
        <end position="783"/>
    </location>
</feature>
<feature type="compositionally biased region" description="Low complexity" evidence="1">
    <location>
        <begin position="398"/>
        <end position="424"/>
    </location>
</feature>
<proteinExistence type="predicted"/>
<sequence>MLASGLWNQSLVGTRLAVPPPLLSPSVATKRSVIPSDHETHSVNSMNRRILNPGKSFRNLLGQVRHSNESDQAEREYLLQRVDTRSSFTAREHIDYKSDTSETVDNIPGDYQKRVTNGERTVTVDATVNVKSDYAFHQPRPCSHLNSTPPTSHYQFQRPNTSDPIDSTLDYNASPTPNMAESFEHRRGDSFHVNWTALDLPRLAQEIYEETIADVHLSLFGYWVREKVEHYETGKAHIRELALDQGYKVDRTHNLKLRKLLQETYSARPEVPLVGDPDDDLDSEGESASGNARPRMTDAQWLKDTLQQLENGQNRGPPRVQSFDKIPNQGLPIISSRTVNGDKRCSVSSPLMARNDTLPASLKARRQRILHQAALSTMMDISESSPSLYPPNTPDRPAPLSLKSGSSGSLSASGTPTTRRFPSPLTTSALESLELLESLDASTNFNEVIRKSVTSPRAKYRFASSSPSPFSTLQQSTDSSYQIVDKADGDVFGTAENESAESDIASELTSKPHERRGRLSIIHETGSTRNSHYSLNGVSRLSDADWQTELSGEDQEESNGATLLSQDYEKFLIDAHEDPHGEYGLDNDPHGTYSLDPEDESDDEDAPSPFNIPFSDLSTYIGSSDNGSILETASNYSDDDPTNNSQIQYTYATPSNNDLTSYSSQSTVSVAVDYYRPLPLRHYESPTQDERESSIHPALRKNYSHDLVSTGAADAPHATQDTNTVYTSPKAYFKETIGQPPSHIPPTPPTPHSGTKSSPATPQTPTLPIKSPLRSPLRMRSLRNMGSISKIPRLASTTPKSSKDGASINHQHSHEKENGSGNIADDTYTDAAPTTDTHDEVNAMISRLLRPLPHSSLKPHTTLKTNLLAKIHNQISTTHLSLLLNQTRTQASTAAEKIDWTSLSPFERTWRIVNREVLEGLFGCVDVVLTGEDVQIVEEIVGRLGGGV</sequence>
<gene>
    <name evidence="2" type="ORF">T440DRAFT_547638</name>
</gene>
<feature type="compositionally biased region" description="Basic and acidic residues" evidence="1">
    <location>
        <begin position="578"/>
        <end position="589"/>
    </location>
</feature>
<accession>A0A6A7BD81</accession>
<evidence type="ECO:0000313" key="3">
    <source>
        <dbReference type="Proteomes" id="UP000799423"/>
    </source>
</evidence>
<feature type="region of interest" description="Disordered" evidence="1">
    <location>
        <begin position="140"/>
        <end position="169"/>
    </location>
</feature>
<feature type="region of interest" description="Disordered" evidence="1">
    <location>
        <begin position="735"/>
        <end position="835"/>
    </location>
</feature>
<feature type="region of interest" description="Disordered" evidence="1">
    <location>
        <begin position="310"/>
        <end position="336"/>
    </location>
</feature>
<dbReference type="EMBL" id="MU006295">
    <property type="protein sequence ID" value="KAF2853471.1"/>
    <property type="molecule type" value="Genomic_DNA"/>
</dbReference>
<evidence type="ECO:0000313" key="2">
    <source>
        <dbReference type="EMBL" id="KAF2853471.1"/>
    </source>
</evidence>
<feature type="compositionally biased region" description="Acidic residues" evidence="1">
    <location>
        <begin position="596"/>
        <end position="606"/>
    </location>
</feature>
<feature type="compositionally biased region" description="Pro residues" evidence="1">
    <location>
        <begin position="742"/>
        <end position="751"/>
    </location>
</feature>
<feature type="compositionally biased region" description="Pro residues" evidence="1">
    <location>
        <begin position="388"/>
        <end position="397"/>
    </location>
</feature>
<evidence type="ECO:0000256" key="1">
    <source>
        <dbReference type="SAM" id="MobiDB-lite"/>
    </source>
</evidence>
<feature type="compositionally biased region" description="Low complexity" evidence="1">
    <location>
        <begin position="824"/>
        <end position="835"/>
    </location>
</feature>
<feature type="region of interest" description="Disordered" evidence="1">
    <location>
        <begin position="578"/>
        <end position="617"/>
    </location>
</feature>
<keyword evidence="3" id="KW-1185">Reference proteome</keyword>
<feature type="compositionally biased region" description="Polar residues" evidence="1">
    <location>
        <begin position="144"/>
        <end position="169"/>
    </location>
</feature>
<reference evidence="2" key="1">
    <citation type="submission" date="2020-01" db="EMBL/GenBank/DDBJ databases">
        <authorList>
            <consortium name="DOE Joint Genome Institute"/>
            <person name="Haridas S."/>
            <person name="Albert R."/>
            <person name="Binder M."/>
            <person name="Bloem J."/>
            <person name="Labutti K."/>
            <person name="Salamov A."/>
            <person name="Andreopoulos B."/>
            <person name="Baker S.E."/>
            <person name="Barry K."/>
            <person name="Bills G."/>
            <person name="Bluhm B.H."/>
            <person name="Cannon C."/>
            <person name="Castanera R."/>
            <person name="Culley D.E."/>
            <person name="Daum C."/>
            <person name="Ezra D."/>
            <person name="Gonzalez J.B."/>
            <person name="Henrissat B."/>
            <person name="Kuo A."/>
            <person name="Liang C."/>
            <person name="Lipzen A."/>
            <person name="Lutzoni F."/>
            <person name="Magnuson J."/>
            <person name="Mondo S."/>
            <person name="Nolan M."/>
            <person name="Ohm R."/>
            <person name="Pangilinan J."/>
            <person name="Park H.-J."/>
            <person name="Ramirez L."/>
            <person name="Alfaro M."/>
            <person name="Sun H."/>
            <person name="Tritt A."/>
            <person name="Yoshinaga Y."/>
            <person name="Zwiers L.-H."/>
            <person name="Turgeon B.G."/>
            <person name="Goodwin S.B."/>
            <person name="Spatafora J.W."/>
            <person name="Crous P.W."/>
            <person name="Grigoriev I.V."/>
        </authorList>
    </citation>
    <scope>NUCLEOTIDE SEQUENCE</scope>
    <source>
        <strain evidence="2">IPT5</strain>
    </source>
</reference>
<dbReference type="AlphaFoldDB" id="A0A6A7BD81"/>
<dbReference type="OrthoDB" id="3678410at2759"/>
<name>A0A6A7BD81_9PLEO</name>
<feature type="compositionally biased region" description="Acidic residues" evidence="1">
    <location>
        <begin position="276"/>
        <end position="285"/>
    </location>
</feature>